<reference evidence="3 4" key="1">
    <citation type="journal article" date="2015" name="Genome Announc.">
        <title>Draft Genome Sequence of Clostridium tyrobutyricum Strain DIVETGP, Isolated from Cow's Milk for Grana Padano Production.</title>
        <authorList>
            <person name="Soggiu A."/>
            <person name="Piras C."/>
            <person name="Gaiarsa S."/>
            <person name="Sassera D."/>
            <person name="Roncada P."/>
            <person name="Bendixen E."/>
            <person name="Brasca M."/>
            <person name="Bonizzi L."/>
        </authorList>
    </citation>
    <scope>NUCLEOTIDE SEQUENCE [LARGE SCALE GENOMIC DNA]</scope>
    <source>
        <strain evidence="3 4">DIVETGP</strain>
    </source>
</reference>
<dbReference type="Proteomes" id="UP000019482">
    <property type="component" value="Unassembled WGS sequence"/>
</dbReference>
<dbReference type="GeneID" id="29419507"/>
<dbReference type="AlphaFoldDB" id="W6NMA3"/>
<comment type="caution">
    <text evidence="3">The sequence shown here is derived from an EMBL/GenBank/DDBJ whole genome shotgun (WGS) entry which is preliminary data.</text>
</comment>
<gene>
    <name evidence="3" type="ORF">CTDIVETGP_3017</name>
</gene>
<protein>
    <recommendedName>
        <fullName evidence="2">BFD-like [2Fe-2S]-binding domain-containing protein</fullName>
    </recommendedName>
</protein>
<dbReference type="PANTHER" id="PTHR42949">
    <property type="entry name" value="ANAEROBIC GLYCEROL-3-PHOSPHATE DEHYDROGENASE SUBUNIT B"/>
    <property type="match status" value="1"/>
</dbReference>
<dbReference type="RefSeq" id="WP_017751967.1">
    <property type="nucleotide sequence ID" value="NZ_CBXI010000044.1"/>
</dbReference>
<sequence>MFDISENLKRIGDYVPDADDDIVVCRCEEVTKGEIRKAVHQGIFTIEEMRRYLRTGMGLCQGQTCERLVKSIMAKELEMPSLEVEPAVSRAPMRPMEMKILGNDGGNL</sequence>
<dbReference type="PANTHER" id="PTHR42949:SF3">
    <property type="entry name" value="ANAEROBIC GLYCEROL-3-PHOSPHATE DEHYDROGENASE SUBUNIT B"/>
    <property type="match status" value="1"/>
</dbReference>
<evidence type="ECO:0000313" key="4">
    <source>
        <dbReference type="Proteomes" id="UP000019482"/>
    </source>
</evidence>
<dbReference type="InterPro" id="IPR051691">
    <property type="entry name" value="Metab_Enz_Cyan_OpOx_G3PDH"/>
</dbReference>
<dbReference type="Gene3D" id="1.10.10.1100">
    <property type="entry name" value="BFD-like [2Fe-2S]-binding domain"/>
    <property type="match status" value="1"/>
</dbReference>
<evidence type="ECO:0000259" key="2">
    <source>
        <dbReference type="Pfam" id="PF04324"/>
    </source>
</evidence>
<evidence type="ECO:0000313" key="3">
    <source>
        <dbReference type="EMBL" id="CDL92947.1"/>
    </source>
</evidence>
<dbReference type="InterPro" id="IPR007419">
    <property type="entry name" value="BFD-like_2Fe2S-bd_dom"/>
</dbReference>
<evidence type="ECO:0000256" key="1">
    <source>
        <dbReference type="ARBA" id="ARBA00023002"/>
    </source>
</evidence>
<dbReference type="CDD" id="cd19946">
    <property type="entry name" value="GlpA-like_Fer2_BFD-like"/>
    <property type="match status" value="1"/>
</dbReference>
<dbReference type="GO" id="GO:0016491">
    <property type="term" value="F:oxidoreductase activity"/>
    <property type="evidence" value="ECO:0007669"/>
    <property type="project" value="UniProtKB-KW"/>
</dbReference>
<feature type="domain" description="BFD-like [2Fe-2S]-binding" evidence="2">
    <location>
        <begin position="23"/>
        <end position="74"/>
    </location>
</feature>
<dbReference type="Pfam" id="PF04324">
    <property type="entry name" value="Fer2_BFD"/>
    <property type="match status" value="1"/>
</dbReference>
<name>W6NMA3_CLOTY</name>
<keyword evidence="1" id="KW-0560">Oxidoreductase</keyword>
<keyword evidence="4" id="KW-1185">Reference proteome</keyword>
<dbReference type="InterPro" id="IPR041854">
    <property type="entry name" value="BFD-like_2Fe2S-bd_dom_sf"/>
</dbReference>
<organism evidence="3 4">
    <name type="scientific">Clostridium tyrobutyricum DIVETGP</name>
    <dbReference type="NCBI Taxonomy" id="1408889"/>
    <lineage>
        <taxon>Bacteria</taxon>
        <taxon>Bacillati</taxon>
        <taxon>Bacillota</taxon>
        <taxon>Clostridia</taxon>
        <taxon>Eubacteriales</taxon>
        <taxon>Clostridiaceae</taxon>
        <taxon>Clostridium</taxon>
    </lineage>
</organism>
<dbReference type="EMBL" id="CBXI010000044">
    <property type="protein sequence ID" value="CDL92947.1"/>
    <property type="molecule type" value="Genomic_DNA"/>
</dbReference>
<dbReference type="OrthoDB" id="9801699at2"/>
<proteinExistence type="predicted"/>
<accession>W6NMA3</accession>